<dbReference type="InterPro" id="IPR016169">
    <property type="entry name" value="FAD-bd_PCMH_sub2"/>
</dbReference>
<sequence>MDAIFAFVASAPNGVKLLARGMGRSYGDAACCAGGYLSAREDFLDVFEFDPVKEELRASSGFSLDEIMRRLIPKGYFVHVTPGTRYVTLGGAIAADIHGKNHHKDGSFINHV</sequence>
<organism evidence="2">
    <name type="scientific">mine drainage metagenome</name>
    <dbReference type="NCBI Taxonomy" id="410659"/>
    <lineage>
        <taxon>unclassified sequences</taxon>
        <taxon>metagenomes</taxon>
        <taxon>ecological metagenomes</taxon>
    </lineage>
</organism>
<evidence type="ECO:0000259" key="1">
    <source>
        <dbReference type="Pfam" id="PF01565"/>
    </source>
</evidence>
<dbReference type="AlphaFoldDB" id="T0ZRR3"/>
<name>T0ZRR3_9ZZZZ</name>
<dbReference type="GO" id="GO:0050660">
    <property type="term" value="F:flavin adenine dinucleotide binding"/>
    <property type="evidence" value="ECO:0007669"/>
    <property type="project" value="InterPro"/>
</dbReference>
<evidence type="ECO:0000313" key="2">
    <source>
        <dbReference type="EMBL" id="EQD31419.1"/>
    </source>
</evidence>
<reference evidence="2" key="1">
    <citation type="submission" date="2013-08" db="EMBL/GenBank/DDBJ databases">
        <authorList>
            <person name="Mendez C."/>
            <person name="Richter M."/>
            <person name="Ferrer M."/>
            <person name="Sanchez J."/>
        </authorList>
    </citation>
    <scope>NUCLEOTIDE SEQUENCE</scope>
</reference>
<proteinExistence type="predicted"/>
<protein>
    <submittedName>
        <fullName evidence="2">FAD linked oxidase domain protein</fullName>
    </submittedName>
</protein>
<feature type="non-terminal residue" evidence="2">
    <location>
        <position position="112"/>
    </location>
</feature>
<feature type="domain" description="FAD linked oxidase N-terminal" evidence="1">
    <location>
        <begin position="12"/>
        <end position="112"/>
    </location>
</feature>
<reference evidence="2" key="2">
    <citation type="journal article" date="2014" name="ISME J.">
        <title>Microbial stratification in low pH oxic and suboxic macroscopic growths along an acid mine drainage.</title>
        <authorList>
            <person name="Mendez-Garcia C."/>
            <person name="Mesa V."/>
            <person name="Sprenger R.R."/>
            <person name="Richter M."/>
            <person name="Diez M.S."/>
            <person name="Solano J."/>
            <person name="Bargiela R."/>
            <person name="Golyshina O.V."/>
            <person name="Manteca A."/>
            <person name="Ramos J.L."/>
            <person name="Gallego J.R."/>
            <person name="Llorente I."/>
            <person name="Martins Dos Santos V.A."/>
            <person name="Jensen O.N."/>
            <person name="Pelaez A.I."/>
            <person name="Sanchez J."/>
            <person name="Ferrer M."/>
        </authorList>
    </citation>
    <scope>NUCLEOTIDE SEQUENCE</scope>
</reference>
<gene>
    <name evidence="2" type="ORF">B1A_19951</name>
</gene>
<dbReference type="EMBL" id="AUZX01014724">
    <property type="protein sequence ID" value="EQD31419.1"/>
    <property type="molecule type" value="Genomic_DNA"/>
</dbReference>
<comment type="caution">
    <text evidence="2">The sequence shown here is derived from an EMBL/GenBank/DDBJ whole genome shotgun (WGS) entry which is preliminary data.</text>
</comment>
<dbReference type="Gene3D" id="3.30.465.10">
    <property type="match status" value="1"/>
</dbReference>
<dbReference type="Pfam" id="PF01565">
    <property type="entry name" value="FAD_binding_4"/>
    <property type="match status" value="1"/>
</dbReference>
<accession>T0ZRR3</accession>
<dbReference type="InterPro" id="IPR036318">
    <property type="entry name" value="FAD-bd_PCMH-like_sf"/>
</dbReference>
<dbReference type="SUPFAM" id="SSF56176">
    <property type="entry name" value="FAD-binding/transporter-associated domain-like"/>
    <property type="match status" value="1"/>
</dbReference>
<dbReference type="InterPro" id="IPR006094">
    <property type="entry name" value="Oxid_FAD_bind_N"/>
</dbReference>